<keyword evidence="1" id="KW-1133">Transmembrane helix</keyword>
<keyword evidence="1" id="KW-0812">Transmembrane</keyword>
<organism evidence="2 3">
    <name type="scientific">Pontibacter locisalis</name>
    <dbReference type="NCBI Taxonomy" id="1719035"/>
    <lineage>
        <taxon>Bacteria</taxon>
        <taxon>Pseudomonadati</taxon>
        <taxon>Bacteroidota</taxon>
        <taxon>Cytophagia</taxon>
        <taxon>Cytophagales</taxon>
        <taxon>Hymenobacteraceae</taxon>
        <taxon>Pontibacter</taxon>
    </lineage>
</organism>
<evidence type="ECO:0000313" key="3">
    <source>
        <dbReference type="Proteomes" id="UP001597544"/>
    </source>
</evidence>
<proteinExistence type="predicted"/>
<dbReference type="EMBL" id="JBHULU010000012">
    <property type="protein sequence ID" value="MFD2514163.1"/>
    <property type="molecule type" value="Genomic_DNA"/>
</dbReference>
<feature type="transmembrane region" description="Helical" evidence="1">
    <location>
        <begin position="69"/>
        <end position="95"/>
    </location>
</feature>
<evidence type="ECO:0008006" key="4">
    <source>
        <dbReference type="Google" id="ProtNLM"/>
    </source>
</evidence>
<evidence type="ECO:0000313" key="2">
    <source>
        <dbReference type="EMBL" id="MFD2514163.1"/>
    </source>
</evidence>
<reference evidence="3" key="1">
    <citation type="journal article" date="2019" name="Int. J. Syst. Evol. Microbiol.">
        <title>The Global Catalogue of Microorganisms (GCM) 10K type strain sequencing project: providing services to taxonomists for standard genome sequencing and annotation.</title>
        <authorList>
            <consortium name="The Broad Institute Genomics Platform"/>
            <consortium name="The Broad Institute Genome Sequencing Center for Infectious Disease"/>
            <person name="Wu L."/>
            <person name="Ma J."/>
        </authorList>
    </citation>
    <scope>NUCLEOTIDE SEQUENCE [LARGE SCALE GENOMIC DNA]</scope>
    <source>
        <strain evidence="3">KCTC 42498</strain>
    </source>
</reference>
<dbReference type="Proteomes" id="UP001597544">
    <property type="component" value="Unassembled WGS sequence"/>
</dbReference>
<evidence type="ECO:0000256" key="1">
    <source>
        <dbReference type="SAM" id="Phobius"/>
    </source>
</evidence>
<protein>
    <recommendedName>
        <fullName evidence="4">DUF5362 domain-containing protein</fullName>
    </recommendedName>
</protein>
<dbReference type="RefSeq" id="WP_377506159.1">
    <property type="nucleotide sequence ID" value="NZ_JBHULU010000012.1"/>
</dbReference>
<gene>
    <name evidence="2" type="ORF">ACFSRY_09820</name>
</gene>
<feature type="transmembrane region" description="Helical" evidence="1">
    <location>
        <begin position="34"/>
        <end position="57"/>
    </location>
</feature>
<accession>A0ABW5ILF7</accession>
<feature type="transmembrane region" description="Helical" evidence="1">
    <location>
        <begin position="126"/>
        <end position="149"/>
    </location>
</feature>
<keyword evidence="1" id="KW-0472">Membrane</keyword>
<name>A0ABW5ILF7_9BACT</name>
<keyword evidence="3" id="KW-1185">Reference proteome</keyword>
<sequence length="155" mass="17149">MESSFYDNSPNSQLILVNSDSVSFLSSAAKWGKFLAIVGFVVIGLTVLFAFFAGSFFSPMMNEMAGGAGLAGGVFFAMFYLLLALLYFFPVLYLYRFSAKMQDALRLQSENIIAESFKNLRSLLRFMGILTIVFFGLYALGLVFMMIGYSVGSMI</sequence>
<comment type="caution">
    <text evidence="2">The sequence shown here is derived from an EMBL/GenBank/DDBJ whole genome shotgun (WGS) entry which is preliminary data.</text>
</comment>